<keyword evidence="2" id="KW-0238">DNA-binding</keyword>
<protein>
    <submittedName>
        <fullName evidence="2">DNA-binding protein</fullName>
    </submittedName>
</protein>
<gene>
    <name evidence="2" type="ORF">DY240_08740</name>
</gene>
<sequence>MSTDQNASRADEARHFYTVAEAARLLRVSTMTVYRAIANDAFPAIKITSRRYSVPAKAIDAMIDAAVTGHCVVDAGDFQVTRRAA</sequence>
<evidence type="ECO:0000313" key="3">
    <source>
        <dbReference type="Proteomes" id="UP000284057"/>
    </source>
</evidence>
<dbReference type="Proteomes" id="UP000284057">
    <property type="component" value="Unassembled WGS sequence"/>
</dbReference>
<name>A0A418KT27_9ACTN</name>
<organism evidence="2 3">
    <name type="scientific">Jiangella rhizosphaerae</name>
    <dbReference type="NCBI Taxonomy" id="2293569"/>
    <lineage>
        <taxon>Bacteria</taxon>
        <taxon>Bacillati</taxon>
        <taxon>Actinomycetota</taxon>
        <taxon>Actinomycetes</taxon>
        <taxon>Jiangellales</taxon>
        <taxon>Jiangellaceae</taxon>
        <taxon>Jiangella</taxon>
    </lineage>
</organism>
<evidence type="ECO:0000259" key="1">
    <source>
        <dbReference type="Pfam" id="PF12728"/>
    </source>
</evidence>
<reference evidence="2 3" key="1">
    <citation type="submission" date="2018-09" db="EMBL/GenBank/DDBJ databases">
        <title>Isolation, diversity and antifungal activity of actinobacteria from wheat.</title>
        <authorList>
            <person name="Han C."/>
        </authorList>
    </citation>
    <scope>NUCLEOTIDE SEQUENCE [LARGE SCALE GENOMIC DNA]</scope>
    <source>
        <strain evidence="2 3">NEAU-YY265</strain>
    </source>
</reference>
<dbReference type="AlphaFoldDB" id="A0A418KT27"/>
<accession>A0A418KT27</accession>
<keyword evidence="3" id="KW-1185">Reference proteome</keyword>
<dbReference type="Pfam" id="PF12728">
    <property type="entry name" value="HTH_17"/>
    <property type="match status" value="1"/>
</dbReference>
<comment type="caution">
    <text evidence="2">The sequence shown here is derived from an EMBL/GenBank/DDBJ whole genome shotgun (WGS) entry which is preliminary data.</text>
</comment>
<dbReference type="OrthoDB" id="3389529at2"/>
<feature type="domain" description="Helix-turn-helix" evidence="1">
    <location>
        <begin position="16"/>
        <end position="64"/>
    </location>
</feature>
<dbReference type="EMBL" id="QUAL01000076">
    <property type="protein sequence ID" value="RIQ29140.1"/>
    <property type="molecule type" value="Genomic_DNA"/>
</dbReference>
<dbReference type="InterPro" id="IPR010093">
    <property type="entry name" value="SinI_DNA-bd"/>
</dbReference>
<dbReference type="GO" id="GO:0003677">
    <property type="term" value="F:DNA binding"/>
    <property type="evidence" value="ECO:0007669"/>
    <property type="project" value="UniProtKB-KW"/>
</dbReference>
<evidence type="ECO:0000313" key="2">
    <source>
        <dbReference type="EMBL" id="RIQ29140.1"/>
    </source>
</evidence>
<dbReference type="NCBIfam" id="TIGR01764">
    <property type="entry name" value="excise"/>
    <property type="match status" value="1"/>
</dbReference>
<proteinExistence type="predicted"/>
<dbReference type="InterPro" id="IPR041657">
    <property type="entry name" value="HTH_17"/>
</dbReference>
<dbReference type="RefSeq" id="WP_119659551.1">
    <property type="nucleotide sequence ID" value="NZ_QUAL01000076.1"/>
</dbReference>